<keyword evidence="2" id="KW-1185">Reference proteome</keyword>
<dbReference type="EMBL" id="JBHSRS010000013">
    <property type="protein sequence ID" value="MFC6280592.1"/>
    <property type="molecule type" value="Genomic_DNA"/>
</dbReference>
<comment type="caution">
    <text evidence="1">The sequence shown here is derived from an EMBL/GenBank/DDBJ whole genome shotgun (WGS) entry which is preliminary data.</text>
</comment>
<evidence type="ECO:0000313" key="1">
    <source>
        <dbReference type="EMBL" id="MFC6280592.1"/>
    </source>
</evidence>
<protein>
    <submittedName>
        <fullName evidence="1">Uncharacterized protein</fullName>
    </submittedName>
</protein>
<sequence>MIVRFHIDPAPQGQYDYRVTYEGEDLYADAGLSSIEDCIVAATEGLGRDALAAEIAYKGVISGTYALASLALVSAQIAQHALQTTEAIEEALK</sequence>
<proteinExistence type="predicted"/>
<evidence type="ECO:0000313" key="2">
    <source>
        <dbReference type="Proteomes" id="UP001596270"/>
    </source>
</evidence>
<dbReference type="Proteomes" id="UP001596270">
    <property type="component" value="Unassembled WGS sequence"/>
</dbReference>
<dbReference type="RefSeq" id="WP_371437767.1">
    <property type="nucleotide sequence ID" value="NZ_JBHSRS010000013.1"/>
</dbReference>
<gene>
    <name evidence="1" type="ORF">ACFQND_05030</name>
</gene>
<accession>A0ABW1TV45</accession>
<organism evidence="1 2">
    <name type="scientific">Polaromonas aquatica</name>
    <dbReference type="NCBI Taxonomy" id="332657"/>
    <lineage>
        <taxon>Bacteria</taxon>
        <taxon>Pseudomonadati</taxon>
        <taxon>Pseudomonadota</taxon>
        <taxon>Betaproteobacteria</taxon>
        <taxon>Burkholderiales</taxon>
        <taxon>Comamonadaceae</taxon>
        <taxon>Polaromonas</taxon>
    </lineage>
</organism>
<name>A0ABW1TV45_9BURK</name>
<reference evidence="2" key="1">
    <citation type="journal article" date="2019" name="Int. J. Syst. Evol. Microbiol.">
        <title>The Global Catalogue of Microorganisms (GCM) 10K type strain sequencing project: providing services to taxonomists for standard genome sequencing and annotation.</title>
        <authorList>
            <consortium name="The Broad Institute Genomics Platform"/>
            <consortium name="The Broad Institute Genome Sequencing Center for Infectious Disease"/>
            <person name="Wu L."/>
            <person name="Ma J."/>
        </authorList>
    </citation>
    <scope>NUCLEOTIDE SEQUENCE [LARGE SCALE GENOMIC DNA]</scope>
    <source>
        <strain evidence="2">CCUG 39402</strain>
    </source>
</reference>